<organism evidence="2 3">
    <name type="scientific">Brachybacterium huguangmaarense</name>
    <dbReference type="NCBI Taxonomy" id="1652028"/>
    <lineage>
        <taxon>Bacteria</taxon>
        <taxon>Bacillati</taxon>
        <taxon>Actinomycetota</taxon>
        <taxon>Actinomycetes</taxon>
        <taxon>Micrococcales</taxon>
        <taxon>Dermabacteraceae</taxon>
        <taxon>Brachybacterium</taxon>
    </lineage>
</organism>
<feature type="transmembrane region" description="Helical" evidence="1">
    <location>
        <begin position="6"/>
        <end position="30"/>
    </location>
</feature>
<keyword evidence="3" id="KW-1185">Reference proteome</keyword>
<keyword evidence="1" id="KW-1133">Transmembrane helix</keyword>
<feature type="transmembrane region" description="Helical" evidence="1">
    <location>
        <begin position="76"/>
        <end position="98"/>
    </location>
</feature>
<dbReference type="EMBL" id="CP107020">
    <property type="protein sequence ID" value="UYG17557.1"/>
    <property type="molecule type" value="Genomic_DNA"/>
</dbReference>
<feature type="transmembrane region" description="Helical" evidence="1">
    <location>
        <begin position="197"/>
        <end position="218"/>
    </location>
</feature>
<gene>
    <name evidence="2" type="ORF">BRM3_03755</name>
</gene>
<reference evidence="2" key="1">
    <citation type="submission" date="2022-10" db="EMBL/GenBank/DDBJ databases">
        <title>Whole-Genome Sequencing of Brachybacterium huguangmaarense BRM-3, Isolated from Betula schmidtii.</title>
        <authorList>
            <person name="Haam D."/>
        </authorList>
    </citation>
    <scope>NUCLEOTIDE SEQUENCE</scope>
    <source>
        <strain evidence="2">BRM-3</strain>
    </source>
</reference>
<proteinExistence type="predicted"/>
<dbReference type="Proteomes" id="UP001164305">
    <property type="component" value="Chromosome"/>
</dbReference>
<evidence type="ECO:0000313" key="3">
    <source>
        <dbReference type="Proteomes" id="UP001164305"/>
    </source>
</evidence>
<evidence type="ECO:0008006" key="4">
    <source>
        <dbReference type="Google" id="ProtNLM"/>
    </source>
</evidence>
<evidence type="ECO:0000313" key="2">
    <source>
        <dbReference type="EMBL" id="UYG17557.1"/>
    </source>
</evidence>
<accession>A0ABY6G2W4</accession>
<keyword evidence="1" id="KW-0812">Transmembrane</keyword>
<evidence type="ECO:0000256" key="1">
    <source>
        <dbReference type="SAM" id="Phobius"/>
    </source>
</evidence>
<name>A0ABY6G2W4_9MICO</name>
<dbReference type="RefSeq" id="WP_263594766.1">
    <property type="nucleotide sequence ID" value="NZ_CP107020.1"/>
</dbReference>
<sequence>MTAVGVVAFLGLAIVGLDPFGGIVAAGAIARGARPRALLALLGTYVVLISLEILALHPILDWAGRVLAPVLRSPAVWSAAQIAVALACAGIAVHQGLALRRPPAPRTSSAGVSVRAMMIAAALLAVTSLPDPPFVAAVGLASRVDALPVRIALLVAWNVLYQAPMLVLAIAGLTPLRERAERAWIDLLARWRTPLRRAIVAVLVLAAAALGAEAAVALTHGSFPWLHALLAG</sequence>
<feature type="transmembrane region" description="Helical" evidence="1">
    <location>
        <begin position="37"/>
        <end position="56"/>
    </location>
</feature>
<protein>
    <recommendedName>
        <fullName evidence="4">Sap-like sulfolipid-1-addressing protein</fullName>
    </recommendedName>
</protein>
<feature type="transmembrane region" description="Helical" evidence="1">
    <location>
        <begin position="149"/>
        <end position="176"/>
    </location>
</feature>
<keyword evidence="1" id="KW-0472">Membrane</keyword>